<comment type="caution">
    <text evidence="3">The sequence shown here is derived from an EMBL/GenBank/DDBJ whole genome shotgun (WGS) entry which is preliminary data.</text>
</comment>
<evidence type="ECO:0000313" key="2">
    <source>
        <dbReference type="EMBL" id="GLB81843.1"/>
    </source>
</evidence>
<dbReference type="EMBL" id="BRZI01000008">
    <property type="protein sequence ID" value="GLD29837.1"/>
    <property type="molecule type" value="Genomic_DNA"/>
</dbReference>
<dbReference type="Proteomes" id="UP001165663">
    <property type="component" value="Unassembled WGS sequence"/>
</dbReference>
<name>A0A9P3UYX5_9MYCO</name>
<dbReference type="EMBL" id="BRXE01000006">
    <property type="protein sequence ID" value="GLB81843.1"/>
    <property type="molecule type" value="Genomic_DNA"/>
</dbReference>
<protein>
    <submittedName>
        <fullName evidence="3">Uncharacterized protein</fullName>
    </submittedName>
</protein>
<feature type="compositionally biased region" description="Basic and acidic residues" evidence="1">
    <location>
        <begin position="36"/>
        <end position="46"/>
    </location>
</feature>
<proteinExistence type="predicted"/>
<reference evidence="3" key="1">
    <citation type="submission" date="2022-08" db="EMBL/GenBank/DDBJ databases">
        <title>Mycobacterium kiyosense sp. nov., scotochromogenic slow-glowing species isolated from respiratory specimens.</title>
        <authorList>
            <person name="Fukano H."/>
            <person name="Kazumi Y."/>
            <person name="Sakagami N."/>
            <person name="Ato M."/>
            <person name="Mitarai S."/>
            <person name="Hoshino Y."/>
        </authorList>
    </citation>
    <scope>NUCLEOTIDE SEQUENCE</scope>
    <source>
        <strain evidence="3">1413</strain>
        <strain evidence="2">SRL2020-028</strain>
    </source>
</reference>
<keyword evidence="4" id="KW-1185">Reference proteome</keyword>
<dbReference type="AlphaFoldDB" id="A0A9P3UYX5"/>
<evidence type="ECO:0000313" key="4">
    <source>
        <dbReference type="Proteomes" id="UP001064782"/>
    </source>
</evidence>
<organism evidence="3 4">
    <name type="scientific">Mycobacterium kiyosense</name>
    <dbReference type="NCBI Taxonomy" id="2871094"/>
    <lineage>
        <taxon>Bacteria</taxon>
        <taxon>Bacillati</taxon>
        <taxon>Actinomycetota</taxon>
        <taxon>Actinomycetes</taxon>
        <taxon>Mycobacteriales</taxon>
        <taxon>Mycobacteriaceae</taxon>
        <taxon>Mycobacterium</taxon>
    </lineage>
</organism>
<sequence length="85" mass="8969">MDCVAARFRRANYILGQSIPCATHAPNLLAERHASATVGAERHASETPDAAGDDAANLRAPDFARRTFSPSVTPAQPWAPSVTPA</sequence>
<evidence type="ECO:0000313" key="3">
    <source>
        <dbReference type="EMBL" id="GLD29837.1"/>
    </source>
</evidence>
<accession>A0A9P3UYX5</accession>
<evidence type="ECO:0000256" key="1">
    <source>
        <dbReference type="SAM" id="MobiDB-lite"/>
    </source>
</evidence>
<dbReference type="Proteomes" id="UP001064782">
    <property type="component" value="Unassembled WGS sequence"/>
</dbReference>
<feature type="region of interest" description="Disordered" evidence="1">
    <location>
        <begin position="36"/>
        <end position="85"/>
    </location>
</feature>
<gene>
    <name evidence="3" type="ORF">Mkiyose1413_17200</name>
    <name evidence="2" type="ORF">SRL2020028_10990</name>
</gene>